<evidence type="ECO:0000313" key="2">
    <source>
        <dbReference type="Proteomes" id="UP000030755"/>
    </source>
</evidence>
<dbReference type="AlphaFoldDB" id="A0A075B4N1"/>
<reference evidence="1 2" key="1">
    <citation type="journal article" date="2013" name="Curr. Biol.">
        <title>Shared signatures of parasitism and phylogenomics unite Cryptomycota and microsporidia.</title>
        <authorList>
            <person name="James T.Y."/>
            <person name="Pelin A."/>
            <person name="Bonen L."/>
            <person name="Ahrendt S."/>
            <person name="Sain D."/>
            <person name="Corradi N."/>
            <person name="Stajich J.E."/>
        </authorList>
    </citation>
    <scope>NUCLEOTIDE SEQUENCE [LARGE SCALE GENOMIC DNA]</scope>
    <source>
        <strain evidence="1 2">CSF55</strain>
    </source>
</reference>
<gene>
    <name evidence="1" type="ORF">O9G_004744</name>
</gene>
<evidence type="ECO:0000313" key="1">
    <source>
        <dbReference type="EMBL" id="EPZ36317.1"/>
    </source>
</evidence>
<dbReference type="HOGENOM" id="CLU_1950048_0_0_1"/>
<protein>
    <submittedName>
        <fullName evidence="1">Uncharacterized protein</fullName>
    </submittedName>
</protein>
<dbReference type="Proteomes" id="UP000030755">
    <property type="component" value="Unassembled WGS sequence"/>
</dbReference>
<sequence>MKGITNSDVEKMEKPLMIELNDQRDNNDSQDFELRSMNGITNSNVEKMEKPLMIKLIGQRDDEDAVIKRIPYSRTQTMQKPFMIELNDQSDDEDDVFFDAPEDMFHDALEYQSGGSQALVQRTKCVPEK</sequence>
<keyword evidence="2" id="KW-1185">Reference proteome</keyword>
<accession>A0A075B4N1</accession>
<dbReference type="EMBL" id="KE560597">
    <property type="protein sequence ID" value="EPZ36317.1"/>
    <property type="molecule type" value="Genomic_DNA"/>
</dbReference>
<proteinExistence type="predicted"/>
<organism evidence="1 2">
    <name type="scientific">Rozella allomycis (strain CSF55)</name>
    <dbReference type="NCBI Taxonomy" id="988480"/>
    <lineage>
        <taxon>Eukaryota</taxon>
        <taxon>Fungi</taxon>
        <taxon>Fungi incertae sedis</taxon>
        <taxon>Cryptomycota</taxon>
        <taxon>Cryptomycota incertae sedis</taxon>
        <taxon>Rozella</taxon>
    </lineage>
</organism>
<name>A0A075B4N1_ROZAC</name>